<dbReference type="AlphaFoldDB" id="A0A7M2WXD3"/>
<proteinExistence type="predicted"/>
<feature type="signal peptide" evidence="1">
    <location>
        <begin position="1"/>
        <end position="26"/>
    </location>
</feature>
<name>A0A7M2WXD3_9BACT</name>
<evidence type="ECO:0008006" key="4">
    <source>
        <dbReference type="Google" id="ProtNLM"/>
    </source>
</evidence>
<dbReference type="RefSeq" id="WP_206293082.1">
    <property type="nucleotide sequence ID" value="NZ_CP063458.1"/>
</dbReference>
<keyword evidence="1" id="KW-0732">Signal</keyword>
<accession>A0A7M2WXD3</accession>
<dbReference type="KEGG" id="hbs:IPV69_01170"/>
<gene>
    <name evidence="2" type="ORF">IPV69_01170</name>
</gene>
<organism evidence="2 3">
    <name type="scientific">Humisphaera borealis</name>
    <dbReference type="NCBI Taxonomy" id="2807512"/>
    <lineage>
        <taxon>Bacteria</taxon>
        <taxon>Pseudomonadati</taxon>
        <taxon>Planctomycetota</taxon>
        <taxon>Phycisphaerae</taxon>
        <taxon>Tepidisphaerales</taxon>
        <taxon>Tepidisphaeraceae</taxon>
        <taxon>Humisphaera</taxon>
    </lineage>
</organism>
<feature type="chain" id="PRO_5034355755" description="Carboxypeptidase regulatory-like domain-containing protein" evidence="1">
    <location>
        <begin position="27"/>
        <end position="301"/>
    </location>
</feature>
<protein>
    <recommendedName>
        <fullName evidence="4">Carboxypeptidase regulatory-like domain-containing protein</fullName>
    </recommendedName>
</protein>
<evidence type="ECO:0000256" key="1">
    <source>
        <dbReference type="SAM" id="SignalP"/>
    </source>
</evidence>
<reference evidence="2 3" key="1">
    <citation type="submission" date="2020-10" db="EMBL/GenBank/DDBJ databases">
        <title>Wide distribution of Phycisphaera-like planctomycetes from WD2101 soil group in peatlands and genome analysis of the first cultivated representative.</title>
        <authorList>
            <person name="Dedysh S.N."/>
            <person name="Beletsky A.V."/>
            <person name="Ivanova A."/>
            <person name="Kulichevskaya I.S."/>
            <person name="Suzina N.E."/>
            <person name="Philippov D.A."/>
            <person name="Rakitin A.L."/>
            <person name="Mardanov A.V."/>
            <person name="Ravin N.V."/>
        </authorList>
    </citation>
    <scope>NUCLEOTIDE SEQUENCE [LARGE SCALE GENOMIC DNA]</scope>
    <source>
        <strain evidence="2 3">M1803</strain>
    </source>
</reference>
<evidence type="ECO:0000313" key="3">
    <source>
        <dbReference type="Proteomes" id="UP000593765"/>
    </source>
</evidence>
<keyword evidence="3" id="KW-1185">Reference proteome</keyword>
<sequence>MGIRWTSIAAYAFLIASLLGSSQGHAQDKPASGDKPAVPAPLVAKPGHAIGRATFSDGKPIPAFTVVCSGFVGDANRATVTAPATIAHGDAKDGTYDLEVPAGFAANLSAKTAIEYNGKPYKLELWPTDGKLSLRDGKGIGPDTRPGIVRDFVAKISGLRPGGDDKSPVLRKLAYYGARIDLGDGGIGNRRLNQDFPKDATVVVRLTPRGPLLDGSKGEPIVKRLPLADMGSNAACVLDIPIGLYDAKVAVAAADGTETPVRVRLSGGPQEWQAAVALDFPPQGPETALSGAKPAALNLQK</sequence>
<evidence type="ECO:0000313" key="2">
    <source>
        <dbReference type="EMBL" id="QOV90014.1"/>
    </source>
</evidence>
<dbReference type="Proteomes" id="UP000593765">
    <property type="component" value="Chromosome"/>
</dbReference>
<dbReference type="EMBL" id="CP063458">
    <property type="protein sequence ID" value="QOV90014.1"/>
    <property type="molecule type" value="Genomic_DNA"/>
</dbReference>